<sequence>MNEPDISVVLPAHNEAGNITRMTATLERILKDQGRYEIVFVDDGSDDDTLSAIRDAAAGSSSVRYLSFTRNFGHQEALRAGLRHARGRAVIVMDADFEHPPELIPQLIAAWHDGAKVVATKREDGDASLPPMKSFTSKLYYKFLDAIGDVRIEPGSADFMLLDRNVVNTINNFADQDVFLRGTVRWFGYPTRTVTFSRGSRTYGKSKYTLKRMIDLAVTGIAAHSVQPLRLAIWLALAAAAIGFLLVVYSVVSFFFIESTVTGWTSLMATVAILGAAQLLVLGIIGEYVGRTLREARGRPTYVIAETETDLVSGEASAKLVQSAE</sequence>
<accession>A0A1W6ZRJ0</accession>
<keyword evidence="6" id="KW-0472">Membrane</keyword>
<dbReference type="Pfam" id="PF00535">
    <property type="entry name" value="Glycos_transf_2"/>
    <property type="match status" value="1"/>
</dbReference>
<dbReference type="KEGG" id="psin:CAK95_13250"/>
<evidence type="ECO:0000256" key="4">
    <source>
        <dbReference type="ARBA" id="ARBA00022692"/>
    </source>
</evidence>
<keyword evidence="2" id="KW-0328">Glycosyltransferase</keyword>
<evidence type="ECO:0000313" key="7">
    <source>
        <dbReference type="EMBL" id="ARP99942.1"/>
    </source>
</evidence>
<reference evidence="7 8" key="1">
    <citation type="submission" date="2017-05" db="EMBL/GenBank/DDBJ databases">
        <title>Full genome sequence of Pseudorhodoplanes sinuspersici.</title>
        <authorList>
            <person name="Dastgheib S.M.M."/>
            <person name="Shavandi M."/>
            <person name="Tirandaz H."/>
        </authorList>
    </citation>
    <scope>NUCLEOTIDE SEQUENCE [LARGE SCALE GENOMIC DNA]</scope>
    <source>
        <strain evidence="7 8">RIPI110</strain>
    </source>
</reference>
<organism evidence="7 8">
    <name type="scientific">Pseudorhodoplanes sinuspersici</name>
    <dbReference type="NCBI Taxonomy" id="1235591"/>
    <lineage>
        <taxon>Bacteria</taxon>
        <taxon>Pseudomonadati</taxon>
        <taxon>Pseudomonadota</taxon>
        <taxon>Alphaproteobacteria</taxon>
        <taxon>Hyphomicrobiales</taxon>
        <taxon>Pseudorhodoplanes</taxon>
    </lineage>
</organism>
<dbReference type="PANTHER" id="PTHR48090:SF1">
    <property type="entry name" value="PROPHAGE BACTOPRENOL GLUCOSYL TRANSFERASE HOMOLOG"/>
    <property type="match status" value="1"/>
</dbReference>
<dbReference type="InterPro" id="IPR029044">
    <property type="entry name" value="Nucleotide-diphossugar_trans"/>
</dbReference>
<dbReference type="Gene3D" id="3.90.550.10">
    <property type="entry name" value="Spore Coat Polysaccharide Biosynthesis Protein SpsA, Chain A"/>
    <property type="match status" value="1"/>
</dbReference>
<proteinExistence type="predicted"/>
<dbReference type="Proteomes" id="UP000194137">
    <property type="component" value="Chromosome"/>
</dbReference>
<dbReference type="GO" id="GO:0016757">
    <property type="term" value="F:glycosyltransferase activity"/>
    <property type="evidence" value="ECO:0007669"/>
    <property type="project" value="UniProtKB-KW"/>
</dbReference>
<evidence type="ECO:0000313" key="8">
    <source>
        <dbReference type="Proteomes" id="UP000194137"/>
    </source>
</evidence>
<evidence type="ECO:0000256" key="3">
    <source>
        <dbReference type="ARBA" id="ARBA00022679"/>
    </source>
</evidence>
<dbReference type="SUPFAM" id="SSF53448">
    <property type="entry name" value="Nucleotide-diphospho-sugar transferases"/>
    <property type="match status" value="1"/>
</dbReference>
<dbReference type="PANTHER" id="PTHR48090">
    <property type="entry name" value="UNDECAPRENYL-PHOSPHATE 4-DEOXY-4-FORMAMIDO-L-ARABINOSE TRANSFERASE-RELATED"/>
    <property type="match status" value="1"/>
</dbReference>
<dbReference type="RefSeq" id="WP_086088347.1">
    <property type="nucleotide sequence ID" value="NZ_CP021112.1"/>
</dbReference>
<keyword evidence="3" id="KW-0808">Transferase</keyword>
<name>A0A1W6ZRJ0_9HYPH</name>
<comment type="subcellular location">
    <subcellularLocation>
        <location evidence="1">Membrane</location>
        <topology evidence="1">Multi-pass membrane protein</topology>
    </subcellularLocation>
</comment>
<evidence type="ECO:0000256" key="1">
    <source>
        <dbReference type="ARBA" id="ARBA00004141"/>
    </source>
</evidence>
<gene>
    <name evidence="7" type="ORF">CAK95_13250</name>
</gene>
<dbReference type="EMBL" id="CP021112">
    <property type="protein sequence ID" value="ARP99942.1"/>
    <property type="molecule type" value="Genomic_DNA"/>
</dbReference>
<evidence type="ECO:0000256" key="6">
    <source>
        <dbReference type="ARBA" id="ARBA00023136"/>
    </source>
</evidence>
<evidence type="ECO:0000256" key="2">
    <source>
        <dbReference type="ARBA" id="ARBA00022676"/>
    </source>
</evidence>
<dbReference type="AlphaFoldDB" id="A0A1W6ZRJ0"/>
<keyword evidence="5" id="KW-1133">Transmembrane helix</keyword>
<keyword evidence="8" id="KW-1185">Reference proteome</keyword>
<evidence type="ECO:0000256" key="5">
    <source>
        <dbReference type="ARBA" id="ARBA00022989"/>
    </source>
</evidence>
<dbReference type="InterPro" id="IPR001173">
    <property type="entry name" value="Glyco_trans_2-like"/>
</dbReference>
<dbReference type="InterPro" id="IPR050256">
    <property type="entry name" value="Glycosyltransferase_2"/>
</dbReference>
<keyword evidence="4" id="KW-0812">Transmembrane</keyword>
<dbReference type="OrthoDB" id="9807795at2"/>
<dbReference type="STRING" id="1235591.CAK95_13250"/>
<protein>
    <submittedName>
        <fullName evidence="7">Uncharacterized protein</fullName>
    </submittedName>
</protein>
<dbReference type="GO" id="GO:0005886">
    <property type="term" value="C:plasma membrane"/>
    <property type="evidence" value="ECO:0007669"/>
    <property type="project" value="TreeGrafter"/>
</dbReference>
<dbReference type="CDD" id="cd04187">
    <property type="entry name" value="DPM1_like_bac"/>
    <property type="match status" value="1"/>
</dbReference>